<feature type="region of interest" description="Disordered" evidence="18">
    <location>
        <begin position="895"/>
        <end position="968"/>
    </location>
</feature>
<feature type="compositionally biased region" description="Polar residues" evidence="18">
    <location>
        <begin position="903"/>
        <end position="933"/>
    </location>
</feature>
<comment type="subunit">
    <text evidence="16">Interacts with MYD88; the interaction is direct. Interacts with ALKBH3; the interaction is direct. Interacts with USP7; the interaction is direct. Interacts with USP9X; the interaction is direct.</text>
</comment>
<dbReference type="GO" id="GO:0070536">
    <property type="term" value="P:protein K63-linked deubiquitination"/>
    <property type="evidence" value="ECO:0007669"/>
    <property type="project" value="UniProtKB-ARBA"/>
</dbReference>
<evidence type="ECO:0000256" key="8">
    <source>
        <dbReference type="ARBA" id="ARBA00022670"/>
    </source>
</evidence>
<dbReference type="GO" id="GO:0034122">
    <property type="term" value="P:negative regulation of toll-like receptor signaling pathway"/>
    <property type="evidence" value="ECO:0007669"/>
    <property type="project" value="TreeGrafter"/>
</dbReference>
<dbReference type="GO" id="GO:0005634">
    <property type="term" value="C:nucleus"/>
    <property type="evidence" value="ECO:0007669"/>
    <property type="project" value="UniProtKB-SubCell"/>
</dbReference>
<keyword evidence="14" id="KW-0539">Nucleus</keyword>
<evidence type="ECO:0000256" key="1">
    <source>
        <dbReference type="ARBA" id="ARBA00000707"/>
    </source>
</evidence>
<evidence type="ECO:0000256" key="16">
    <source>
        <dbReference type="ARBA" id="ARBA00062839"/>
    </source>
</evidence>
<dbReference type="OrthoDB" id="10017659at2759"/>
<feature type="region of interest" description="Disordered" evidence="18">
    <location>
        <begin position="187"/>
        <end position="249"/>
    </location>
</feature>
<feature type="compositionally biased region" description="Basic and acidic residues" evidence="18">
    <location>
        <begin position="491"/>
        <end position="519"/>
    </location>
</feature>
<dbReference type="FunFam" id="3.90.70.80:FF:000013">
    <property type="entry name" value="OTU domain-containing protein 4"/>
    <property type="match status" value="1"/>
</dbReference>
<dbReference type="KEGG" id="ccar:109084369"/>
<feature type="compositionally biased region" description="Polar residues" evidence="18">
    <location>
        <begin position="447"/>
        <end position="456"/>
    </location>
</feature>
<dbReference type="PROSITE" id="PS50802">
    <property type="entry name" value="OTU"/>
    <property type="match status" value="1"/>
</dbReference>
<keyword evidence="8" id="KW-0645">Protease</keyword>
<keyword evidence="10" id="KW-0378">Hydrolase</keyword>
<dbReference type="GO" id="GO:0061578">
    <property type="term" value="F:K63-linked deubiquitinase activity"/>
    <property type="evidence" value="ECO:0007669"/>
    <property type="project" value="UniProtKB-ARBA"/>
</dbReference>
<feature type="region of interest" description="Disordered" evidence="18">
    <location>
        <begin position="757"/>
        <end position="814"/>
    </location>
</feature>
<feature type="region of interest" description="Disordered" evidence="18">
    <location>
        <begin position="1183"/>
        <end position="1241"/>
    </location>
</feature>
<dbReference type="EC" id="3.4.19.12" evidence="4"/>
<sequence>MELQEAPADAQQLAADRTHESRMDEYLRSLGFYRKKIAKDGSCLFRAVAEQVLNCQALHTEVRAACVNYLRQNRANYELFIEGDFEKYLENLQDPQSWVGQVEITALAELYKHDFVIFQEHDQSPVNITEYGFTKKVRLCFLNGNHYDSVYPQSFEKSAALCQSILYELLYDRVCGVERSVLGSCMKGGKGRDKLDSEECKSSEESDLEEDEFWSSEAREKPSNGMNVRPPHRGRGRGQSRGRGRDLLSTKVQRSLNPALYRNVEYDVWLRSKRLQQQRDFCMAAGMQYSLGDKCKVQLNNRFYDAYVQEVSPDNGPVTVFIGELNKQETVPLLSLRLPSEETQSWQPVAEKGRRHAAPNNSTQTSSEWESRGSRRSNKTPSQSAPSGRVHKQHSWPPQATPDDTRNKFRRSDQHNSPVGVLPEEKKESVILELLHKDEHNFPLLGTSPQTVSASEVTKKGGEKRASRKKDQKEQVSETETPQRPVQRQKIATEEKHGIKVSEEPRQKPSSTIKEKVQEKPTPASPSPPPAVIVSSDPKTAPSLSQSESAKVPAPNQSAPEAIKKTPIPPKASSARSTDNSRFAPVSTSAPSQSISVAGAVSGSTPAIIQSRPAPKSTLPLSQAIPVPTLVIPTPDLNSQPTQTTSQITSVASQITPVEVAPAIPTQTTLAPSGLVPCVSVEPTLSIQSAPPSSISASPCIPVSAIPVSTPAQVPASILDAPDQTSATLPIDGSSGPPIAHKSVDPHTTVTPILLAHAPPTSISPSSGPAQAPPPDLPQSSLNESIPQPCETSAMPTSSVAPAPDPPSQPQQLPYPHVQWSQLLQDPVYPGFPKNEKGEVEPLPPYSFSQKGEDLPQDMNVLRFFFNLGVKAYSQPMFPPIVYLGALNQAYQMHLRGPPPSSDSPANPTVTSWQPENPSPPQNLSSIPDTSLDSHAPVAPLASGSGPVGPIESGGYNDHPVSIPMPLPPRPPMPWPASAGPSSYAGSYPAGPPMQFSTPPYPPPGNPMYPQSSVGYHHMPLPMPLEAFNHGPHGRMDVLPFVPQSLDRGQGNGQRSVNPQFGSLQKTAGFPGGQPHLNAGDFKPVDIPVSVATMEPPPFSGPCSVLQPFQIGPLHGDMVGLSPLTNGNLGKQGGVFPQNLHAGPITEDPSRSIHLYSPDDKWSVEEIEYPNVDLRVTQSYYSQSYRGGGRRGQDDRGGYRGRSHRGQKNYSGRGRQDEQSSYRHFGRRGGGPRIASQLPYQ</sequence>
<feature type="region of interest" description="Disordered" evidence="18">
    <location>
        <begin position="725"/>
        <end position="745"/>
    </location>
</feature>
<keyword evidence="11" id="KW-0788">Thiol protease</keyword>
<dbReference type="GO" id="GO:0005737">
    <property type="term" value="C:cytoplasm"/>
    <property type="evidence" value="ECO:0007669"/>
    <property type="project" value="UniProtKB-SubCell"/>
</dbReference>
<gene>
    <name evidence="20" type="primary">LOC109084369</name>
</gene>
<dbReference type="PANTHER" id="PTHR12419">
    <property type="entry name" value="OTU DOMAIN CONTAINING PROTEIN"/>
    <property type="match status" value="1"/>
</dbReference>
<evidence type="ECO:0000256" key="15">
    <source>
        <dbReference type="ARBA" id="ARBA00058854"/>
    </source>
</evidence>
<evidence type="ECO:0000256" key="13">
    <source>
        <dbReference type="ARBA" id="ARBA00022990"/>
    </source>
</evidence>
<evidence type="ECO:0000256" key="14">
    <source>
        <dbReference type="ARBA" id="ARBA00023242"/>
    </source>
</evidence>
<feature type="compositionally biased region" description="Acidic residues" evidence="18">
    <location>
        <begin position="205"/>
        <end position="214"/>
    </location>
</feature>
<dbReference type="GO" id="GO:1903093">
    <property type="term" value="P:regulation of protein K48-linked deubiquitination"/>
    <property type="evidence" value="ECO:0007669"/>
    <property type="project" value="TreeGrafter"/>
</dbReference>
<dbReference type="GO" id="GO:0006508">
    <property type="term" value="P:proteolysis"/>
    <property type="evidence" value="ECO:0007669"/>
    <property type="project" value="UniProtKB-KW"/>
</dbReference>
<evidence type="ECO:0000256" key="4">
    <source>
        <dbReference type="ARBA" id="ARBA00012759"/>
    </source>
</evidence>
<keyword evidence="7" id="KW-0399">Innate immunity</keyword>
<evidence type="ECO:0000259" key="19">
    <source>
        <dbReference type="PROSITE" id="PS50802"/>
    </source>
</evidence>
<keyword evidence="13" id="KW-0007">Acetylation</keyword>
<evidence type="ECO:0000256" key="6">
    <source>
        <dbReference type="ARBA" id="ARBA00022553"/>
    </source>
</evidence>
<feature type="compositionally biased region" description="Basic and acidic residues" evidence="18">
    <location>
        <begin position="457"/>
        <end position="476"/>
    </location>
</feature>
<dbReference type="PANTHER" id="PTHR12419:SF9">
    <property type="entry name" value="OTU DOMAIN-CONTAINING PROTEIN 4"/>
    <property type="match status" value="1"/>
</dbReference>
<feature type="region of interest" description="Disordered" evidence="18">
    <location>
        <begin position="827"/>
        <end position="852"/>
    </location>
</feature>
<evidence type="ECO:0000256" key="18">
    <source>
        <dbReference type="SAM" id="MobiDB-lite"/>
    </source>
</evidence>
<dbReference type="SMR" id="A0A9Q9V9Z1"/>
<protein>
    <recommendedName>
        <fullName evidence="17">OTU domain-containing protein 4</fullName>
        <ecNumber evidence="4">3.4.19.12</ecNumber>
    </recommendedName>
</protein>
<dbReference type="AlphaFoldDB" id="A0A9Q9V9Z1"/>
<evidence type="ECO:0000256" key="17">
    <source>
        <dbReference type="ARBA" id="ARBA00074854"/>
    </source>
</evidence>
<evidence type="ECO:0000256" key="7">
    <source>
        <dbReference type="ARBA" id="ARBA00022588"/>
    </source>
</evidence>
<keyword evidence="9" id="KW-0833">Ubl conjugation pathway</keyword>
<keyword evidence="6" id="KW-0597">Phosphoprotein</keyword>
<dbReference type="Proteomes" id="UP001155660">
    <property type="component" value="Chromosome A2"/>
</dbReference>
<feature type="region of interest" description="Disordered" evidence="18">
    <location>
        <begin position="441"/>
        <end position="599"/>
    </location>
</feature>
<evidence type="ECO:0000256" key="2">
    <source>
        <dbReference type="ARBA" id="ARBA00004123"/>
    </source>
</evidence>
<dbReference type="InterPro" id="IPR050704">
    <property type="entry name" value="Peptidase_C85-like"/>
</dbReference>
<feature type="compositionally biased region" description="Basic residues" evidence="18">
    <location>
        <begin position="230"/>
        <end position="242"/>
    </location>
</feature>
<evidence type="ECO:0000256" key="9">
    <source>
        <dbReference type="ARBA" id="ARBA00022786"/>
    </source>
</evidence>
<evidence type="ECO:0000256" key="10">
    <source>
        <dbReference type="ARBA" id="ARBA00022801"/>
    </source>
</evidence>
<dbReference type="Pfam" id="PF02338">
    <property type="entry name" value="OTU"/>
    <property type="match status" value="1"/>
</dbReference>
<accession>A0A9Q9V9Z1</accession>
<name>A0A9Q9V9Z1_CYPCA</name>
<feature type="compositionally biased region" description="Polar residues" evidence="18">
    <location>
        <begin position="574"/>
        <end position="599"/>
    </location>
</feature>
<evidence type="ECO:0000256" key="12">
    <source>
        <dbReference type="ARBA" id="ARBA00022859"/>
    </source>
</evidence>
<feature type="compositionally biased region" description="Polar residues" evidence="18">
    <location>
        <begin position="542"/>
        <end position="559"/>
    </location>
</feature>
<dbReference type="GO" id="GO:0045087">
    <property type="term" value="P:innate immune response"/>
    <property type="evidence" value="ECO:0007669"/>
    <property type="project" value="UniProtKB-KW"/>
</dbReference>
<evidence type="ECO:0000256" key="11">
    <source>
        <dbReference type="ARBA" id="ARBA00022807"/>
    </source>
</evidence>
<feature type="compositionally biased region" description="Basic and acidic residues" evidence="18">
    <location>
        <begin position="190"/>
        <end position="204"/>
    </location>
</feature>
<evidence type="ECO:0000313" key="20">
    <source>
        <dbReference type="RefSeq" id="XP_018954590.2"/>
    </source>
</evidence>
<dbReference type="GO" id="GO:0004843">
    <property type="term" value="F:cysteine-type deubiquitinase activity"/>
    <property type="evidence" value="ECO:0007669"/>
    <property type="project" value="UniProtKB-EC"/>
</dbReference>
<comment type="function">
    <text evidence="15">Deubiquitinase which hydrolyzes the isopeptide bond between the ubiquitin C-terminus and the lysine epsilon-amino group of the target protein. May negatively regulate inflammatory and pathogen recognition signaling in innate immune response. Upon phosphorylation at Ser-202 and Ser-204 residues, via IL-1 receptor and Toll-like receptor signaling pathway, specifically deubiquitinates 'Lys-63'-polyubiquitinated MYD88 adapter protein triggering down-regulation of NF-kappa-B-dependent transcription of inflammatory mediators. Independently of the catalytic activity, acts as a scaffold for alternative deubiquitinases to assemble specific deubiquitinase-substrate complexes. Associates with USP7 and USP9X deubiquitinases to stabilize alkylation repair enzyme ALKBH3, thereby promoting the repair of alkylated DNA lesions.</text>
</comment>
<dbReference type="RefSeq" id="XP_018954590.2">
    <property type="nucleotide sequence ID" value="XM_019099045.2"/>
</dbReference>
<organism evidence="20">
    <name type="scientific">Cyprinus carpio</name>
    <name type="common">Common carp</name>
    <dbReference type="NCBI Taxonomy" id="7962"/>
    <lineage>
        <taxon>Eukaryota</taxon>
        <taxon>Metazoa</taxon>
        <taxon>Chordata</taxon>
        <taxon>Craniata</taxon>
        <taxon>Vertebrata</taxon>
        <taxon>Euteleostomi</taxon>
        <taxon>Actinopterygii</taxon>
        <taxon>Neopterygii</taxon>
        <taxon>Teleostei</taxon>
        <taxon>Ostariophysi</taxon>
        <taxon>Cypriniformes</taxon>
        <taxon>Cyprinidae</taxon>
        <taxon>Cyprininae</taxon>
        <taxon>Cyprinus</taxon>
    </lineage>
</organism>
<feature type="region of interest" description="Disordered" evidence="18">
    <location>
        <begin position="342"/>
        <end position="424"/>
    </location>
</feature>
<comment type="subcellular location">
    <subcellularLocation>
        <location evidence="3">Cytoplasm</location>
    </subcellularLocation>
    <subcellularLocation>
        <location evidence="2">Nucleus</location>
    </subcellularLocation>
</comment>
<dbReference type="InterPro" id="IPR003323">
    <property type="entry name" value="OTU_dom"/>
</dbReference>
<keyword evidence="5" id="KW-0963">Cytoplasm</keyword>
<evidence type="ECO:0000256" key="5">
    <source>
        <dbReference type="ARBA" id="ARBA00022490"/>
    </source>
</evidence>
<evidence type="ECO:0000256" key="3">
    <source>
        <dbReference type="ARBA" id="ARBA00004496"/>
    </source>
</evidence>
<dbReference type="GeneID" id="109084369"/>
<proteinExistence type="predicted"/>
<comment type="catalytic activity">
    <reaction evidence="1">
        <text>Thiol-dependent hydrolysis of ester, thioester, amide, peptide and isopeptide bonds formed by the C-terminal Gly of ubiquitin (a 76-residue protein attached to proteins as an intracellular targeting signal).</text>
        <dbReference type="EC" id="3.4.19.12"/>
    </reaction>
</comment>
<keyword evidence="12" id="KW-0391">Immunity</keyword>
<reference evidence="20" key="1">
    <citation type="submission" date="2025-08" db="UniProtKB">
        <authorList>
            <consortium name="RefSeq"/>
        </authorList>
    </citation>
    <scope>IDENTIFICATION</scope>
    <source>
        <tissue evidence="20">Muscle</tissue>
    </source>
</reference>
<feature type="compositionally biased region" description="Polar residues" evidence="18">
    <location>
        <begin position="778"/>
        <end position="795"/>
    </location>
</feature>
<dbReference type="GO" id="GO:2000660">
    <property type="term" value="P:negative regulation of interleukin-1-mediated signaling pathway"/>
    <property type="evidence" value="ECO:0007669"/>
    <property type="project" value="TreeGrafter"/>
</dbReference>
<feature type="domain" description="OTU" evidence="19">
    <location>
        <begin position="32"/>
        <end position="153"/>
    </location>
</feature>
<feature type="compositionally biased region" description="Basic and acidic residues" evidence="18">
    <location>
        <begin position="403"/>
        <end position="414"/>
    </location>
</feature>